<evidence type="ECO:0000313" key="6">
    <source>
        <dbReference type="Proteomes" id="UP001497457"/>
    </source>
</evidence>
<dbReference type="PROSITE" id="PS50097">
    <property type="entry name" value="BTB"/>
    <property type="match status" value="1"/>
</dbReference>
<name>A0ABC8VJD8_9POAL</name>
<dbReference type="Gene3D" id="3.30.710.10">
    <property type="entry name" value="Potassium Channel Kv1.1, Chain A"/>
    <property type="match status" value="1"/>
</dbReference>
<dbReference type="InterPro" id="IPR056423">
    <property type="entry name" value="BACK_BPM_SPOP"/>
</dbReference>
<proteinExistence type="inferred from homology"/>
<dbReference type="SMART" id="SM00225">
    <property type="entry name" value="BTB"/>
    <property type="match status" value="1"/>
</dbReference>
<dbReference type="PROSITE" id="PS50144">
    <property type="entry name" value="MATH"/>
    <property type="match status" value="1"/>
</dbReference>
<evidence type="ECO:0000256" key="2">
    <source>
        <dbReference type="ARBA" id="ARBA00010846"/>
    </source>
</evidence>
<dbReference type="InterPro" id="IPR008974">
    <property type="entry name" value="TRAF-like"/>
</dbReference>
<organism evidence="5 6">
    <name type="scientific">Urochloa decumbens</name>
    <dbReference type="NCBI Taxonomy" id="240449"/>
    <lineage>
        <taxon>Eukaryota</taxon>
        <taxon>Viridiplantae</taxon>
        <taxon>Streptophyta</taxon>
        <taxon>Embryophyta</taxon>
        <taxon>Tracheophyta</taxon>
        <taxon>Spermatophyta</taxon>
        <taxon>Magnoliopsida</taxon>
        <taxon>Liliopsida</taxon>
        <taxon>Poales</taxon>
        <taxon>Poaceae</taxon>
        <taxon>PACMAD clade</taxon>
        <taxon>Panicoideae</taxon>
        <taxon>Panicodae</taxon>
        <taxon>Paniceae</taxon>
        <taxon>Melinidinae</taxon>
        <taxon>Urochloa</taxon>
    </lineage>
</organism>
<reference evidence="6" key="1">
    <citation type="submission" date="2024-06" db="EMBL/GenBank/DDBJ databases">
        <authorList>
            <person name="Ryan C."/>
        </authorList>
    </citation>
    <scope>NUCLEOTIDE SEQUENCE [LARGE SCALE GENOMIC DNA]</scope>
</reference>
<comment type="similarity">
    <text evidence="2">Belongs to the Tdpoz family.</text>
</comment>
<dbReference type="InterPro" id="IPR002083">
    <property type="entry name" value="MATH/TRAF_dom"/>
</dbReference>
<dbReference type="InterPro" id="IPR011333">
    <property type="entry name" value="SKP1/BTB/POZ_sf"/>
</dbReference>
<accession>A0ABC8VJD8</accession>
<keyword evidence="6" id="KW-1185">Reference proteome</keyword>
<dbReference type="Pfam" id="PF22486">
    <property type="entry name" value="MATH_2"/>
    <property type="match status" value="1"/>
</dbReference>
<dbReference type="PANTHER" id="PTHR26379:SF355">
    <property type="entry name" value="BTB DOMAIN-CONTAINING PROTEIN"/>
    <property type="match status" value="1"/>
</dbReference>
<dbReference type="PANTHER" id="PTHR26379">
    <property type="entry name" value="BTB/POZ AND MATH DOMAIN-CONTAINING PROTEIN 1"/>
    <property type="match status" value="1"/>
</dbReference>
<dbReference type="Gene3D" id="1.25.40.420">
    <property type="match status" value="1"/>
</dbReference>
<dbReference type="Pfam" id="PF24570">
    <property type="entry name" value="BACK_BPM_SPOP"/>
    <property type="match status" value="1"/>
</dbReference>
<dbReference type="EMBL" id="OZ075120">
    <property type="protein sequence ID" value="CAL4891711.1"/>
    <property type="molecule type" value="Genomic_DNA"/>
</dbReference>
<protein>
    <submittedName>
        <fullName evidence="5">Uncharacterized protein</fullName>
    </submittedName>
</protein>
<evidence type="ECO:0000256" key="1">
    <source>
        <dbReference type="ARBA" id="ARBA00004906"/>
    </source>
</evidence>
<dbReference type="AlphaFoldDB" id="A0ABC8VJD8"/>
<dbReference type="InterPro" id="IPR045005">
    <property type="entry name" value="BPM1-6"/>
</dbReference>
<comment type="pathway">
    <text evidence="1">Protein modification; protein ubiquitination.</text>
</comment>
<sequence>MLSAAGRCLSRSSASAIVWREVRGQHRLTIDGCVPSTKLPRDWSAMSKTFNAGGYEWQIKYEPYGYGASWRDRYISVELVYGGMLQTDPVEFAFSLLDGAGQPVPRFTRSTAPEISCFAGDHRRKQGFPDFIRWKDLEDSGCLKDNRFAIQCDITVIKDWALTSTSDGDGESAAVDAPAVAAAAGVVVPPPDLHERLGELLRKKTAADVTIRVGGETFDAHGSLLAARSPAFWTEVLAAPKVKVPGGGGGRRRVEIQGIEPRVFEAMLHYMYTDALPEAMEEGDIVAVARGLIAAADRYKIERLKLMCEEMLLCNRIDVDNVAGTLVVAERHGCRALRDACVEFIAAPGNLKAVMETEGYEKIKASCPTVLLEYVMKHVPLGDS</sequence>
<dbReference type="SUPFAM" id="SSF54695">
    <property type="entry name" value="POZ domain"/>
    <property type="match status" value="1"/>
</dbReference>
<dbReference type="Pfam" id="PF00651">
    <property type="entry name" value="BTB"/>
    <property type="match status" value="1"/>
</dbReference>
<dbReference type="CDD" id="cd00121">
    <property type="entry name" value="MATH"/>
    <property type="match status" value="1"/>
</dbReference>
<dbReference type="SUPFAM" id="SSF49599">
    <property type="entry name" value="TRAF domain-like"/>
    <property type="match status" value="1"/>
</dbReference>
<dbReference type="Proteomes" id="UP001497457">
    <property type="component" value="Chromosome 10rd"/>
</dbReference>
<evidence type="ECO:0000313" key="5">
    <source>
        <dbReference type="EMBL" id="CAL4891711.1"/>
    </source>
</evidence>
<reference evidence="5 6" key="2">
    <citation type="submission" date="2024-10" db="EMBL/GenBank/DDBJ databases">
        <authorList>
            <person name="Ryan C."/>
        </authorList>
    </citation>
    <scope>NUCLEOTIDE SEQUENCE [LARGE SCALE GENOMIC DNA]</scope>
</reference>
<feature type="domain" description="BTB" evidence="3">
    <location>
        <begin position="207"/>
        <end position="280"/>
    </location>
</feature>
<evidence type="ECO:0000259" key="3">
    <source>
        <dbReference type="PROSITE" id="PS50097"/>
    </source>
</evidence>
<feature type="domain" description="MATH" evidence="4">
    <location>
        <begin position="23"/>
        <end position="154"/>
    </location>
</feature>
<gene>
    <name evidence="5" type="ORF">URODEC1_LOCUS3936</name>
</gene>
<dbReference type="Gene3D" id="2.60.210.10">
    <property type="entry name" value="Apoptosis, Tumor Necrosis Factor Receptor Associated Protein 2, Chain A"/>
    <property type="match status" value="1"/>
</dbReference>
<evidence type="ECO:0000259" key="4">
    <source>
        <dbReference type="PROSITE" id="PS50144"/>
    </source>
</evidence>
<dbReference type="InterPro" id="IPR000210">
    <property type="entry name" value="BTB/POZ_dom"/>
</dbReference>